<dbReference type="OrthoDB" id="2985014at2759"/>
<dbReference type="EMBL" id="JWZT01001618">
    <property type="protein sequence ID" value="KII71774.1"/>
    <property type="molecule type" value="Genomic_DNA"/>
</dbReference>
<keyword evidence="4 6" id="KW-0472">Membrane</keyword>
<dbReference type="InterPro" id="IPR036259">
    <property type="entry name" value="MFS_trans_sf"/>
</dbReference>
<sequence>MFIPCTNLVGSIILQTLNLMFLGPFQAGYFKAIIDHAPQYSGVTFSFISTGGTFYRVAQRFFVAKLSERIPDMIVAYKYSFIITGIVSFIISMVYVVFGTADLQPWAQTGRKKPENNKNNSKNSREVSA</sequence>
<name>A0A0C2J1N5_THEKT</name>
<keyword evidence="2 6" id="KW-0812">Transmembrane</keyword>
<evidence type="ECO:0000313" key="7">
    <source>
        <dbReference type="EMBL" id="KII71774.1"/>
    </source>
</evidence>
<dbReference type="SUPFAM" id="SSF103473">
    <property type="entry name" value="MFS general substrate transporter"/>
    <property type="match status" value="1"/>
</dbReference>
<feature type="transmembrane region" description="Helical" evidence="6">
    <location>
        <begin position="40"/>
        <end position="58"/>
    </location>
</feature>
<gene>
    <name evidence="7" type="ORF">RF11_12433</name>
</gene>
<evidence type="ECO:0000313" key="8">
    <source>
        <dbReference type="Proteomes" id="UP000031668"/>
    </source>
</evidence>
<evidence type="ECO:0000256" key="4">
    <source>
        <dbReference type="ARBA" id="ARBA00023136"/>
    </source>
</evidence>
<feature type="region of interest" description="Disordered" evidence="5">
    <location>
        <begin position="108"/>
        <end position="129"/>
    </location>
</feature>
<protein>
    <submittedName>
        <fullName evidence="7">Uncharacterized protein</fullName>
    </submittedName>
</protein>
<organism evidence="7 8">
    <name type="scientific">Thelohanellus kitauei</name>
    <name type="common">Myxosporean</name>
    <dbReference type="NCBI Taxonomy" id="669202"/>
    <lineage>
        <taxon>Eukaryota</taxon>
        <taxon>Metazoa</taxon>
        <taxon>Cnidaria</taxon>
        <taxon>Myxozoa</taxon>
        <taxon>Myxosporea</taxon>
        <taxon>Bivalvulida</taxon>
        <taxon>Platysporina</taxon>
        <taxon>Myxobolidae</taxon>
        <taxon>Thelohanellus</taxon>
    </lineage>
</organism>
<dbReference type="GO" id="GO:0006820">
    <property type="term" value="P:monoatomic anion transport"/>
    <property type="evidence" value="ECO:0007669"/>
    <property type="project" value="TreeGrafter"/>
</dbReference>
<evidence type="ECO:0000256" key="6">
    <source>
        <dbReference type="SAM" id="Phobius"/>
    </source>
</evidence>
<comment type="subcellular location">
    <subcellularLocation>
        <location evidence="1">Membrane</location>
        <topology evidence="1">Multi-pass membrane protein</topology>
    </subcellularLocation>
</comment>
<reference evidence="7 8" key="1">
    <citation type="journal article" date="2014" name="Genome Biol. Evol.">
        <title>The genome of the myxosporean Thelohanellus kitauei shows adaptations to nutrient acquisition within its fish host.</title>
        <authorList>
            <person name="Yang Y."/>
            <person name="Xiong J."/>
            <person name="Zhou Z."/>
            <person name="Huo F."/>
            <person name="Miao W."/>
            <person name="Ran C."/>
            <person name="Liu Y."/>
            <person name="Zhang J."/>
            <person name="Feng J."/>
            <person name="Wang M."/>
            <person name="Wang M."/>
            <person name="Wang L."/>
            <person name="Yao B."/>
        </authorList>
    </citation>
    <scope>NUCLEOTIDE SEQUENCE [LARGE SCALE GENOMIC DNA]</scope>
    <source>
        <strain evidence="7">Wuqing</strain>
    </source>
</reference>
<evidence type="ECO:0000256" key="1">
    <source>
        <dbReference type="ARBA" id="ARBA00004141"/>
    </source>
</evidence>
<dbReference type="Proteomes" id="UP000031668">
    <property type="component" value="Unassembled WGS sequence"/>
</dbReference>
<evidence type="ECO:0000256" key="5">
    <source>
        <dbReference type="SAM" id="MobiDB-lite"/>
    </source>
</evidence>
<dbReference type="PANTHER" id="PTHR11662:SF411">
    <property type="entry name" value="GH05102P"/>
    <property type="match status" value="1"/>
</dbReference>
<evidence type="ECO:0000256" key="2">
    <source>
        <dbReference type="ARBA" id="ARBA00022692"/>
    </source>
</evidence>
<dbReference type="InterPro" id="IPR050382">
    <property type="entry name" value="MFS_Na/Anion_cotransporter"/>
</dbReference>
<dbReference type="PANTHER" id="PTHR11662">
    <property type="entry name" value="SOLUTE CARRIER FAMILY 17"/>
    <property type="match status" value="1"/>
</dbReference>
<proteinExistence type="predicted"/>
<keyword evidence="8" id="KW-1185">Reference proteome</keyword>
<feature type="transmembrane region" description="Helical" evidence="6">
    <location>
        <begin position="79"/>
        <end position="98"/>
    </location>
</feature>
<accession>A0A0C2J1N5</accession>
<dbReference type="GO" id="GO:0022857">
    <property type="term" value="F:transmembrane transporter activity"/>
    <property type="evidence" value="ECO:0007669"/>
    <property type="project" value="TreeGrafter"/>
</dbReference>
<feature type="transmembrane region" description="Helical" evidence="6">
    <location>
        <begin position="12"/>
        <end position="34"/>
    </location>
</feature>
<comment type="caution">
    <text evidence="7">The sequence shown here is derived from an EMBL/GenBank/DDBJ whole genome shotgun (WGS) entry which is preliminary data.</text>
</comment>
<dbReference type="AlphaFoldDB" id="A0A0C2J1N5"/>
<keyword evidence="3 6" id="KW-1133">Transmembrane helix</keyword>
<evidence type="ECO:0000256" key="3">
    <source>
        <dbReference type="ARBA" id="ARBA00022989"/>
    </source>
</evidence>
<dbReference type="GO" id="GO:0016020">
    <property type="term" value="C:membrane"/>
    <property type="evidence" value="ECO:0007669"/>
    <property type="project" value="UniProtKB-SubCell"/>
</dbReference>